<dbReference type="Proteomes" id="UP001589854">
    <property type="component" value="Unassembled WGS sequence"/>
</dbReference>
<accession>A0ABV6GA61</accession>
<dbReference type="RefSeq" id="WP_378930694.1">
    <property type="nucleotide sequence ID" value="NZ_JBHLVO010000002.1"/>
</dbReference>
<sequence length="51" mass="6462">MFVNEYMLKLLYDMKREKFEKEVEMSRHRNKNDFETARKTKWQLFSFFGSF</sequence>
<name>A0ABV6GA61_9BACI</name>
<proteinExistence type="predicted"/>
<protein>
    <recommendedName>
        <fullName evidence="3">FbpB family small basic protein</fullName>
    </recommendedName>
</protein>
<reference evidence="1 2" key="1">
    <citation type="submission" date="2024-09" db="EMBL/GenBank/DDBJ databases">
        <authorList>
            <person name="Sun Q."/>
            <person name="Mori K."/>
        </authorList>
    </citation>
    <scope>NUCLEOTIDE SEQUENCE [LARGE SCALE GENOMIC DNA]</scope>
    <source>
        <strain evidence="1 2">CCM 7228</strain>
    </source>
</reference>
<comment type="caution">
    <text evidence="1">The sequence shown here is derived from an EMBL/GenBank/DDBJ whole genome shotgun (WGS) entry which is preliminary data.</text>
</comment>
<evidence type="ECO:0000313" key="1">
    <source>
        <dbReference type="EMBL" id="MFC0270577.1"/>
    </source>
</evidence>
<organism evidence="1 2">
    <name type="scientific">Metabacillus herbersteinensis</name>
    <dbReference type="NCBI Taxonomy" id="283816"/>
    <lineage>
        <taxon>Bacteria</taxon>
        <taxon>Bacillati</taxon>
        <taxon>Bacillota</taxon>
        <taxon>Bacilli</taxon>
        <taxon>Bacillales</taxon>
        <taxon>Bacillaceae</taxon>
        <taxon>Metabacillus</taxon>
    </lineage>
</organism>
<keyword evidence="2" id="KW-1185">Reference proteome</keyword>
<gene>
    <name evidence="1" type="ORF">ACFFIX_03795</name>
</gene>
<evidence type="ECO:0008006" key="3">
    <source>
        <dbReference type="Google" id="ProtNLM"/>
    </source>
</evidence>
<evidence type="ECO:0000313" key="2">
    <source>
        <dbReference type="Proteomes" id="UP001589854"/>
    </source>
</evidence>
<dbReference type="EMBL" id="JBHLVO010000002">
    <property type="protein sequence ID" value="MFC0270577.1"/>
    <property type="molecule type" value="Genomic_DNA"/>
</dbReference>